<protein>
    <recommendedName>
        <fullName evidence="11">Transcriptional regulator WhiB</fullName>
    </recommendedName>
</protein>
<feature type="binding site" evidence="11">
    <location>
        <position position="41"/>
    </location>
    <ligand>
        <name>[4Fe-4S] cluster</name>
        <dbReference type="ChEBI" id="CHEBI:49883"/>
    </ligand>
</feature>
<organism evidence="13 14">
    <name type="scientific">Kribbella yunnanensis</name>
    <dbReference type="NCBI Taxonomy" id="190194"/>
    <lineage>
        <taxon>Bacteria</taxon>
        <taxon>Bacillati</taxon>
        <taxon>Actinomycetota</taxon>
        <taxon>Actinomycetes</taxon>
        <taxon>Propionibacteriales</taxon>
        <taxon>Kribbellaceae</taxon>
        <taxon>Kribbella</taxon>
    </lineage>
</organism>
<dbReference type="InterPro" id="IPR034768">
    <property type="entry name" value="4FE4S_WBL"/>
</dbReference>
<evidence type="ECO:0000256" key="11">
    <source>
        <dbReference type="HAMAP-Rule" id="MF_01479"/>
    </source>
</evidence>
<keyword evidence="4 11" id="KW-0479">Metal-binding</keyword>
<evidence type="ECO:0000256" key="2">
    <source>
        <dbReference type="ARBA" id="ARBA00006597"/>
    </source>
</evidence>
<evidence type="ECO:0000256" key="8">
    <source>
        <dbReference type="ARBA" id="ARBA00023125"/>
    </source>
</evidence>
<keyword evidence="8 11" id="KW-0238">DNA-binding</keyword>
<accession>A0ABP4SFL2</accession>
<keyword evidence="10 11" id="KW-0804">Transcription</keyword>
<evidence type="ECO:0000256" key="1">
    <source>
        <dbReference type="ARBA" id="ARBA00004496"/>
    </source>
</evidence>
<evidence type="ECO:0000256" key="3">
    <source>
        <dbReference type="ARBA" id="ARBA00022485"/>
    </source>
</evidence>
<evidence type="ECO:0000256" key="4">
    <source>
        <dbReference type="ARBA" id="ARBA00022723"/>
    </source>
</evidence>
<sequence length="128" mass="13995">MKRRETAGQLELVFTPPELSNELRAELAAHVVPGWEGMGDCRSTGNDAWFPEDADTTGKAAALDRCGFCPVRRSCLAYALSAGEEYGVWGGTTEVQRHVLTWDLSDGTTVPDALDRTTLLPELLWRAA</sequence>
<reference evidence="14" key="1">
    <citation type="journal article" date="2019" name="Int. J. Syst. Evol. Microbiol.">
        <title>The Global Catalogue of Microorganisms (GCM) 10K type strain sequencing project: providing services to taxonomists for standard genome sequencing and annotation.</title>
        <authorList>
            <consortium name="The Broad Institute Genomics Platform"/>
            <consortium name="The Broad Institute Genome Sequencing Center for Infectious Disease"/>
            <person name="Wu L."/>
            <person name="Ma J."/>
        </authorList>
    </citation>
    <scope>NUCLEOTIDE SEQUENCE [LARGE SCALE GENOMIC DNA]</scope>
    <source>
        <strain evidence="14">JCM 14307</strain>
    </source>
</reference>
<evidence type="ECO:0000256" key="10">
    <source>
        <dbReference type="ARBA" id="ARBA00023163"/>
    </source>
</evidence>
<dbReference type="Proteomes" id="UP001500280">
    <property type="component" value="Unassembled WGS sequence"/>
</dbReference>
<evidence type="ECO:0000256" key="6">
    <source>
        <dbReference type="ARBA" id="ARBA00023014"/>
    </source>
</evidence>
<dbReference type="PROSITE" id="PS51674">
    <property type="entry name" value="4FE4S_WBL"/>
    <property type="match status" value="1"/>
</dbReference>
<comment type="function">
    <text evidence="11">Acts as a transcriptional regulator. Probably redox-responsive. The apo- but not holo-form probably binds DNA.</text>
</comment>
<comment type="PTM">
    <text evidence="11">The Fe-S cluster can be nitrosylated by nitric oxide (NO).</text>
</comment>
<evidence type="ECO:0000259" key="12">
    <source>
        <dbReference type="PROSITE" id="PS51674"/>
    </source>
</evidence>
<gene>
    <name evidence="11" type="primary">whiB</name>
    <name evidence="13" type="ORF">GCM10009745_09370</name>
</gene>
<keyword evidence="11" id="KW-0963">Cytoplasm</keyword>
<keyword evidence="3 11" id="KW-0004">4Fe-4S</keyword>
<keyword evidence="6 11" id="KW-0411">Iron-sulfur</keyword>
<dbReference type="Pfam" id="PF02467">
    <property type="entry name" value="Whib"/>
    <property type="match status" value="1"/>
</dbReference>
<dbReference type="EMBL" id="BAAANF010000002">
    <property type="protein sequence ID" value="GAA1669038.1"/>
    <property type="molecule type" value="Genomic_DNA"/>
</dbReference>
<comment type="subcellular location">
    <subcellularLocation>
        <location evidence="1 11">Cytoplasm</location>
    </subcellularLocation>
</comment>
<proteinExistence type="inferred from homology"/>
<keyword evidence="5 11" id="KW-0408">Iron</keyword>
<dbReference type="PANTHER" id="PTHR38839">
    <property type="entry name" value="TRANSCRIPTIONAL REGULATOR WHID-RELATED"/>
    <property type="match status" value="1"/>
</dbReference>
<evidence type="ECO:0000256" key="9">
    <source>
        <dbReference type="ARBA" id="ARBA00023157"/>
    </source>
</evidence>
<dbReference type="HAMAP" id="MF_01479">
    <property type="entry name" value="WhiB"/>
    <property type="match status" value="1"/>
</dbReference>
<feature type="binding site" evidence="11">
    <location>
        <position position="75"/>
    </location>
    <ligand>
        <name>[4Fe-4S] cluster</name>
        <dbReference type="ChEBI" id="CHEBI:49883"/>
    </ligand>
</feature>
<comment type="cofactor">
    <cofactor evidence="11">
        <name>[4Fe-4S] cluster</name>
        <dbReference type="ChEBI" id="CHEBI:49883"/>
    </cofactor>
    <text evidence="11">Binds 1 [4Fe-4S] cluster per subunit. Following nitrosylation of the [4Fe-4S] cluster binds 1 [4Fe-8(NO)] cluster per subunit.</text>
</comment>
<keyword evidence="9 11" id="KW-1015">Disulfide bond</keyword>
<evidence type="ECO:0000256" key="7">
    <source>
        <dbReference type="ARBA" id="ARBA00023015"/>
    </source>
</evidence>
<dbReference type="RefSeq" id="WP_344145474.1">
    <property type="nucleotide sequence ID" value="NZ_BAAANF010000002.1"/>
</dbReference>
<feature type="binding site" evidence="11">
    <location>
        <position position="66"/>
    </location>
    <ligand>
        <name>[4Fe-4S] cluster</name>
        <dbReference type="ChEBI" id="CHEBI:49883"/>
    </ligand>
</feature>
<keyword evidence="7 11" id="KW-0805">Transcription regulation</keyword>
<feature type="binding site" evidence="11">
    <location>
        <position position="69"/>
    </location>
    <ligand>
        <name>[4Fe-4S] cluster</name>
        <dbReference type="ChEBI" id="CHEBI:49883"/>
    </ligand>
</feature>
<comment type="similarity">
    <text evidence="2 11">Belongs to the WhiB family.</text>
</comment>
<dbReference type="InterPro" id="IPR003482">
    <property type="entry name" value="Whib"/>
</dbReference>
<keyword evidence="14" id="KW-1185">Reference proteome</keyword>
<evidence type="ECO:0000313" key="14">
    <source>
        <dbReference type="Proteomes" id="UP001500280"/>
    </source>
</evidence>
<evidence type="ECO:0000313" key="13">
    <source>
        <dbReference type="EMBL" id="GAA1669038.1"/>
    </source>
</evidence>
<comment type="caution">
    <text evidence="13">The sequence shown here is derived from an EMBL/GenBank/DDBJ whole genome shotgun (WGS) entry which is preliminary data.</text>
</comment>
<name>A0ABP4SFL2_9ACTN</name>
<comment type="PTM">
    <text evidence="11">Upon Fe-S cluster removal intramolecular disulfide bonds are formed.</text>
</comment>
<evidence type="ECO:0000256" key="5">
    <source>
        <dbReference type="ARBA" id="ARBA00023004"/>
    </source>
</evidence>
<feature type="domain" description="4Fe-4S Wbl-type" evidence="12">
    <location>
        <begin position="40"/>
        <end position="99"/>
    </location>
</feature>